<keyword evidence="1" id="KW-0812">Transmembrane</keyword>
<protein>
    <submittedName>
        <fullName evidence="2">Uncharacterized protein</fullName>
    </submittedName>
</protein>
<evidence type="ECO:0000256" key="1">
    <source>
        <dbReference type="SAM" id="Phobius"/>
    </source>
</evidence>
<dbReference type="EMBL" id="JBHSEH010000004">
    <property type="protein sequence ID" value="MFC4425103.1"/>
    <property type="molecule type" value="Genomic_DNA"/>
</dbReference>
<accession>A0ABV8XK73</accession>
<keyword evidence="1" id="KW-0472">Membrane</keyword>
<keyword evidence="1" id="KW-1133">Transmembrane helix</keyword>
<feature type="transmembrane region" description="Helical" evidence="1">
    <location>
        <begin position="28"/>
        <end position="45"/>
    </location>
</feature>
<evidence type="ECO:0000313" key="2">
    <source>
        <dbReference type="EMBL" id="MFC4425103.1"/>
    </source>
</evidence>
<dbReference type="Proteomes" id="UP001595998">
    <property type="component" value="Unassembled WGS sequence"/>
</dbReference>
<sequence>MLIAVYAAMIAMVGSAFALGWPWYLVPLVGAGIYALLFYPAYTLLKQYFRR</sequence>
<proteinExistence type="predicted"/>
<reference evidence="3" key="1">
    <citation type="journal article" date="2019" name="Int. J. Syst. Evol. Microbiol.">
        <title>The Global Catalogue of Microorganisms (GCM) 10K type strain sequencing project: providing services to taxonomists for standard genome sequencing and annotation.</title>
        <authorList>
            <consortium name="The Broad Institute Genomics Platform"/>
            <consortium name="The Broad Institute Genome Sequencing Center for Infectious Disease"/>
            <person name="Wu L."/>
            <person name="Ma J."/>
        </authorList>
    </citation>
    <scope>NUCLEOTIDE SEQUENCE [LARGE SCALE GENOMIC DNA]</scope>
    <source>
        <strain evidence="3">CCUG 56029</strain>
    </source>
</reference>
<name>A0ABV8XK73_9DEIO</name>
<gene>
    <name evidence="2" type="ORF">ACFOZ9_02690</name>
</gene>
<keyword evidence="3" id="KW-1185">Reference proteome</keyword>
<organism evidence="2 3">
    <name type="scientific">Deinococcus navajonensis</name>
    <dbReference type="NCBI Taxonomy" id="309884"/>
    <lineage>
        <taxon>Bacteria</taxon>
        <taxon>Thermotogati</taxon>
        <taxon>Deinococcota</taxon>
        <taxon>Deinococci</taxon>
        <taxon>Deinococcales</taxon>
        <taxon>Deinococcaceae</taxon>
        <taxon>Deinococcus</taxon>
    </lineage>
</organism>
<comment type="caution">
    <text evidence="2">The sequence shown here is derived from an EMBL/GenBank/DDBJ whole genome shotgun (WGS) entry which is preliminary data.</text>
</comment>
<dbReference type="RefSeq" id="WP_380036142.1">
    <property type="nucleotide sequence ID" value="NZ_JBHSEH010000004.1"/>
</dbReference>
<evidence type="ECO:0000313" key="3">
    <source>
        <dbReference type="Proteomes" id="UP001595998"/>
    </source>
</evidence>